<dbReference type="EMBL" id="JABXXO010000009">
    <property type="protein sequence ID" value="KAF7770892.1"/>
    <property type="molecule type" value="Genomic_DNA"/>
</dbReference>
<dbReference type="AlphaFoldDB" id="A0A8H7F0D3"/>
<sequence length="174" mass="19640">MASSSFFNLDNGTTRAPSCSSSDMQPEIGSVPFQKPSQPFTYPAVLSPSAEPSRGIFVPLTPLMQISPSNPYAQREFSLELYERVSAHVVHMQEHPYEKTLEYRVSRVRIVCRGYLARFKARVSRRVRVFLASARRYIGRRAGSFAAFLEAVAYRCRVALQRVSPGCLGRLLFQ</sequence>
<comment type="caution">
    <text evidence="2">The sequence shown here is derived from an EMBL/GenBank/DDBJ whole genome shotgun (WGS) entry which is preliminary data.</text>
</comment>
<organism evidence="2 3">
    <name type="scientific">Agaricus bisporus var. burnettii</name>
    <dbReference type="NCBI Taxonomy" id="192524"/>
    <lineage>
        <taxon>Eukaryota</taxon>
        <taxon>Fungi</taxon>
        <taxon>Dikarya</taxon>
        <taxon>Basidiomycota</taxon>
        <taxon>Agaricomycotina</taxon>
        <taxon>Agaricomycetes</taxon>
        <taxon>Agaricomycetidae</taxon>
        <taxon>Agaricales</taxon>
        <taxon>Agaricineae</taxon>
        <taxon>Agaricaceae</taxon>
        <taxon>Agaricus</taxon>
    </lineage>
</organism>
<evidence type="ECO:0000313" key="3">
    <source>
        <dbReference type="Proteomes" id="UP000629468"/>
    </source>
</evidence>
<feature type="compositionally biased region" description="Polar residues" evidence="1">
    <location>
        <begin position="1"/>
        <end position="24"/>
    </location>
</feature>
<dbReference type="PROSITE" id="PS50096">
    <property type="entry name" value="IQ"/>
    <property type="match status" value="1"/>
</dbReference>
<accession>A0A8H7F0D3</accession>
<name>A0A8H7F0D3_AGABI</name>
<protein>
    <submittedName>
        <fullName evidence="2">Uncharacterized protein</fullName>
    </submittedName>
</protein>
<evidence type="ECO:0000256" key="1">
    <source>
        <dbReference type="SAM" id="MobiDB-lite"/>
    </source>
</evidence>
<evidence type="ECO:0000313" key="2">
    <source>
        <dbReference type="EMBL" id="KAF7770892.1"/>
    </source>
</evidence>
<gene>
    <name evidence="2" type="ORF">Agabi119p4_6866</name>
</gene>
<feature type="region of interest" description="Disordered" evidence="1">
    <location>
        <begin position="1"/>
        <end position="35"/>
    </location>
</feature>
<dbReference type="Proteomes" id="UP000629468">
    <property type="component" value="Unassembled WGS sequence"/>
</dbReference>
<reference evidence="2 3" key="1">
    <citation type="journal article" name="Sci. Rep.">
        <title>Telomere-to-telomere assembled and centromere annotated genomes of the two main subspecies of the button mushroom Agaricus bisporus reveal especially polymorphic chromosome ends.</title>
        <authorList>
            <person name="Sonnenberg A.S.M."/>
            <person name="Sedaghat-Telgerd N."/>
            <person name="Lavrijssen B."/>
            <person name="Ohm R.A."/>
            <person name="Hendrickx P.M."/>
            <person name="Scholtmeijer K."/>
            <person name="Baars J.J.P."/>
            <person name="van Peer A."/>
        </authorList>
    </citation>
    <scope>NUCLEOTIDE SEQUENCE [LARGE SCALE GENOMIC DNA]</scope>
    <source>
        <strain evidence="2 3">H119_p4</strain>
    </source>
</reference>
<proteinExistence type="predicted"/>